<feature type="compositionally biased region" description="Basic and acidic residues" evidence="4">
    <location>
        <begin position="190"/>
        <end position="201"/>
    </location>
</feature>
<evidence type="ECO:0000313" key="7">
    <source>
        <dbReference type="Proteomes" id="UP001190700"/>
    </source>
</evidence>
<comment type="caution">
    <text evidence="6">The sequence shown here is derived from an EMBL/GenBank/DDBJ whole genome shotgun (WGS) entry which is preliminary data.</text>
</comment>
<feature type="region of interest" description="Disordered" evidence="4">
    <location>
        <begin position="182"/>
        <end position="207"/>
    </location>
</feature>
<evidence type="ECO:0000259" key="5">
    <source>
        <dbReference type="PROSITE" id="PS50090"/>
    </source>
</evidence>
<feature type="compositionally biased region" description="Basic and acidic residues" evidence="4">
    <location>
        <begin position="93"/>
        <end position="105"/>
    </location>
</feature>
<evidence type="ECO:0000256" key="2">
    <source>
        <dbReference type="ARBA" id="ARBA00022771"/>
    </source>
</evidence>
<gene>
    <name evidence="6" type="ORF">CYMTET_20430</name>
</gene>
<evidence type="ECO:0000256" key="1">
    <source>
        <dbReference type="ARBA" id="ARBA00022723"/>
    </source>
</evidence>
<evidence type="ECO:0000256" key="4">
    <source>
        <dbReference type="SAM" id="MobiDB-lite"/>
    </source>
</evidence>
<proteinExistence type="predicted"/>
<dbReference type="EMBL" id="LGRX02009936">
    <property type="protein sequence ID" value="KAK3271211.1"/>
    <property type="molecule type" value="Genomic_DNA"/>
</dbReference>
<feature type="domain" description="Myb-like" evidence="5">
    <location>
        <begin position="321"/>
        <end position="373"/>
    </location>
</feature>
<feature type="region of interest" description="Disordered" evidence="4">
    <location>
        <begin position="78"/>
        <end position="113"/>
    </location>
</feature>
<protein>
    <recommendedName>
        <fullName evidence="5">Myb-like domain-containing protein</fullName>
    </recommendedName>
</protein>
<evidence type="ECO:0000256" key="3">
    <source>
        <dbReference type="ARBA" id="ARBA00022833"/>
    </source>
</evidence>
<keyword evidence="3" id="KW-0862">Zinc</keyword>
<dbReference type="Proteomes" id="UP001190700">
    <property type="component" value="Unassembled WGS sequence"/>
</dbReference>
<keyword evidence="7" id="KW-1185">Reference proteome</keyword>
<sequence length="413" mass="46331">MGRGKKKSAESEEEHWQFACKCTNNCEPVLDYDDGKRMIECETCQIWTHSGCNRIGHSVEIYICKACTAAAKKDKTNKARSVNSDLKKQKKATANDDPEKEKEDAWSSFAKSHQKAGQKRKVVEWVEAADAPPQLTEYEKQRLENIEKNKKMLQALGVNNTIQNIQTACSVAKVPDEVLMQKSRSKPRASKADFSKVAEHSRRSKRLRGGEVEKGEGIENHELGVVQAGEESENTLLTLDEYFAQKGVEPGPWVDGHFNGWVEDGVRVRCGIAASKSAAWDQNGGGQFSRKLPAGVTAKDMARKMLHKNPNQYFYRLTEPNEEQWMGNWTQEEIAHFVAVGKKYGAGDKWGLFSTHIPHRVGYQCSAAYRHFVIPYGLLRDPNFKMTHSGEAIWAPVAKAPKTDTDRSAELTA</sequence>
<dbReference type="InterPro" id="IPR013083">
    <property type="entry name" value="Znf_RING/FYVE/PHD"/>
</dbReference>
<dbReference type="InterPro" id="IPR011011">
    <property type="entry name" value="Znf_FYVE_PHD"/>
</dbReference>
<keyword evidence="1" id="KW-0479">Metal-binding</keyword>
<dbReference type="GO" id="GO:0008270">
    <property type="term" value="F:zinc ion binding"/>
    <property type="evidence" value="ECO:0007669"/>
    <property type="project" value="UniProtKB-KW"/>
</dbReference>
<dbReference type="InterPro" id="IPR019786">
    <property type="entry name" value="Zinc_finger_PHD-type_CS"/>
</dbReference>
<organism evidence="6 7">
    <name type="scientific">Cymbomonas tetramitiformis</name>
    <dbReference type="NCBI Taxonomy" id="36881"/>
    <lineage>
        <taxon>Eukaryota</taxon>
        <taxon>Viridiplantae</taxon>
        <taxon>Chlorophyta</taxon>
        <taxon>Pyramimonadophyceae</taxon>
        <taxon>Pyramimonadales</taxon>
        <taxon>Pyramimonadaceae</taxon>
        <taxon>Cymbomonas</taxon>
    </lineage>
</organism>
<dbReference type="Gene3D" id="3.30.40.10">
    <property type="entry name" value="Zinc/RING finger domain, C3HC4 (zinc finger)"/>
    <property type="match status" value="1"/>
</dbReference>
<accession>A0AAE0G434</accession>
<dbReference type="SUPFAM" id="SSF46689">
    <property type="entry name" value="Homeodomain-like"/>
    <property type="match status" value="1"/>
</dbReference>
<dbReference type="SUPFAM" id="SSF57903">
    <property type="entry name" value="FYVE/PHD zinc finger"/>
    <property type="match status" value="1"/>
</dbReference>
<dbReference type="InterPro" id="IPR001005">
    <property type="entry name" value="SANT/Myb"/>
</dbReference>
<keyword evidence="2" id="KW-0863">Zinc-finger</keyword>
<dbReference type="AlphaFoldDB" id="A0AAE0G434"/>
<reference evidence="6 7" key="1">
    <citation type="journal article" date="2015" name="Genome Biol. Evol.">
        <title>Comparative Genomics of a Bacterivorous Green Alga Reveals Evolutionary Causalities and Consequences of Phago-Mixotrophic Mode of Nutrition.</title>
        <authorList>
            <person name="Burns J.A."/>
            <person name="Paasch A."/>
            <person name="Narechania A."/>
            <person name="Kim E."/>
        </authorList>
    </citation>
    <scope>NUCLEOTIDE SEQUENCE [LARGE SCALE GENOMIC DNA]</scope>
    <source>
        <strain evidence="6 7">PLY_AMNH</strain>
    </source>
</reference>
<name>A0AAE0G434_9CHLO</name>
<evidence type="ECO:0000313" key="6">
    <source>
        <dbReference type="EMBL" id="KAK3271211.1"/>
    </source>
</evidence>
<dbReference type="PROSITE" id="PS01359">
    <property type="entry name" value="ZF_PHD_1"/>
    <property type="match status" value="1"/>
</dbReference>
<dbReference type="PROSITE" id="PS50090">
    <property type="entry name" value="MYB_LIKE"/>
    <property type="match status" value="1"/>
</dbReference>
<dbReference type="InterPro" id="IPR009057">
    <property type="entry name" value="Homeodomain-like_sf"/>
</dbReference>